<dbReference type="EMBL" id="FMXE01000002">
    <property type="protein sequence ID" value="SDA37317.1"/>
    <property type="molecule type" value="Genomic_DNA"/>
</dbReference>
<dbReference type="GO" id="GO:0032259">
    <property type="term" value="P:methylation"/>
    <property type="evidence" value="ECO:0007669"/>
    <property type="project" value="UniProtKB-KW"/>
</dbReference>
<dbReference type="SUPFAM" id="SSF53335">
    <property type="entry name" value="S-adenosyl-L-methionine-dependent methyltransferases"/>
    <property type="match status" value="1"/>
</dbReference>
<dbReference type="RefSeq" id="WP_092727942.1">
    <property type="nucleotide sequence ID" value="NZ_FMXE01000002.1"/>
</dbReference>
<dbReference type="GO" id="GO:0008757">
    <property type="term" value="F:S-adenosylmethionine-dependent methyltransferase activity"/>
    <property type="evidence" value="ECO:0007669"/>
    <property type="project" value="InterPro"/>
</dbReference>
<protein>
    <submittedName>
        <fullName evidence="2">Methyltransferase domain-containing protein</fullName>
    </submittedName>
</protein>
<dbReference type="OrthoDB" id="7260171at2"/>
<dbReference type="STRING" id="279824.SAMN03080617_00044"/>
<organism evidence="2 3">
    <name type="scientific">Algoriphagus alkaliphilus</name>
    <dbReference type="NCBI Taxonomy" id="279824"/>
    <lineage>
        <taxon>Bacteria</taxon>
        <taxon>Pseudomonadati</taxon>
        <taxon>Bacteroidota</taxon>
        <taxon>Cytophagia</taxon>
        <taxon>Cytophagales</taxon>
        <taxon>Cyclobacteriaceae</taxon>
        <taxon>Algoriphagus</taxon>
    </lineage>
</organism>
<feature type="domain" description="Methyltransferase type 11" evidence="1">
    <location>
        <begin position="80"/>
        <end position="131"/>
    </location>
</feature>
<proteinExistence type="predicted"/>
<keyword evidence="3" id="KW-1185">Reference proteome</keyword>
<evidence type="ECO:0000313" key="3">
    <source>
        <dbReference type="Proteomes" id="UP000198756"/>
    </source>
</evidence>
<name>A0A1G5UWA9_9BACT</name>
<dbReference type="Gene3D" id="3.40.50.150">
    <property type="entry name" value="Vaccinia Virus protein VP39"/>
    <property type="match status" value="1"/>
</dbReference>
<dbReference type="Proteomes" id="UP000198756">
    <property type="component" value="Unassembled WGS sequence"/>
</dbReference>
<sequence length="223" mass="26484">MNFIIDLFASSDHPDSLGAKFRAKRLRKFEKLFFRNFNPEKRIRILDVGGTACFWKRSQIPNIPGVRITLLNLHLEQSRHPHISSMIGDATEMKNFEDNEFDLVFSNSVIEHLYTFENQNKMAREIQRVGRKYFIQTPNKYFPIEAHYALPFAQYLPKRLLLFLLTNTKLSRFKRWDRQVAQQYLDEIRLLNESEMRMLFTESIILKEKTIGLTKSITAHNLR</sequence>
<dbReference type="Pfam" id="PF08241">
    <property type="entry name" value="Methyltransf_11"/>
    <property type="match status" value="1"/>
</dbReference>
<dbReference type="InterPro" id="IPR013216">
    <property type="entry name" value="Methyltransf_11"/>
</dbReference>
<reference evidence="3" key="1">
    <citation type="submission" date="2016-10" db="EMBL/GenBank/DDBJ databases">
        <authorList>
            <person name="Varghese N."/>
            <person name="Submissions S."/>
        </authorList>
    </citation>
    <scope>NUCLEOTIDE SEQUENCE [LARGE SCALE GENOMIC DNA]</scope>
    <source>
        <strain evidence="3">DSM 22703</strain>
    </source>
</reference>
<accession>A0A1G5UWA9</accession>
<evidence type="ECO:0000313" key="2">
    <source>
        <dbReference type="EMBL" id="SDA37317.1"/>
    </source>
</evidence>
<keyword evidence="2" id="KW-0808">Transferase</keyword>
<dbReference type="InterPro" id="IPR029063">
    <property type="entry name" value="SAM-dependent_MTases_sf"/>
</dbReference>
<evidence type="ECO:0000259" key="1">
    <source>
        <dbReference type="Pfam" id="PF08241"/>
    </source>
</evidence>
<dbReference type="AlphaFoldDB" id="A0A1G5UWA9"/>
<keyword evidence="2" id="KW-0489">Methyltransferase</keyword>
<gene>
    <name evidence="2" type="ORF">SAMN03080617_00044</name>
</gene>